<gene>
    <name evidence="2" type="ORF">LEMA_uP078050.1</name>
</gene>
<organism evidence="3">
    <name type="scientific">Leptosphaeria maculans (strain JN3 / isolate v23.1.3 / race Av1-4-5-6-7-8)</name>
    <name type="common">Blackleg fungus</name>
    <name type="synonym">Phoma lingam</name>
    <dbReference type="NCBI Taxonomy" id="985895"/>
    <lineage>
        <taxon>Eukaryota</taxon>
        <taxon>Fungi</taxon>
        <taxon>Dikarya</taxon>
        <taxon>Ascomycota</taxon>
        <taxon>Pezizomycotina</taxon>
        <taxon>Dothideomycetes</taxon>
        <taxon>Pleosporomycetidae</taxon>
        <taxon>Pleosporales</taxon>
        <taxon>Pleosporineae</taxon>
        <taxon>Leptosphaeriaceae</taxon>
        <taxon>Plenodomus</taxon>
        <taxon>Plenodomus lingam/Leptosphaeria maculans species complex</taxon>
    </lineage>
</organism>
<protein>
    <submittedName>
        <fullName evidence="2">Predicted protein</fullName>
    </submittedName>
</protein>
<reference evidence="3" key="1">
    <citation type="journal article" date="2011" name="Nat. Commun.">
        <title>Effector diversification within compartments of the Leptosphaeria maculans genome affected by Repeat-Induced Point mutations.</title>
        <authorList>
            <person name="Rouxel T."/>
            <person name="Grandaubert J."/>
            <person name="Hane J.K."/>
            <person name="Hoede C."/>
            <person name="van de Wouw A.P."/>
            <person name="Couloux A."/>
            <person name="Dominguez V."/>
            <person name="Anthouard V."/>
            <person name="Bally P."/>
            <person name="Bourras S."/>
            <person name="Cozijnsen A.J."/>
            <person name="Ciuffetti L.M."/>
            <person name="Degrave A."/>
            <person name="Dilmaghani A."/>
            <person name="Duret L."/>
            <person name="Fudal I."/>
            <person name="Goodwin S.B."/>
            <person name="Gout L."/>
            <person name="Glaser N."/>
            <person name="Linglin J."/>
            <person name="Kema G.H.J."/>
            <person name="Lapalu N."/>
            <person name="Lawrence C.B."/>
            <person name="May K."/>
            <person name="Meyer M."/>
            <person name="Ollivier B."/>
            <person name="Poulain J."/>
            <person name="Schoch C.L."/>
            <person name="Simon A."/>
            <person name="Spatafora J.W."/>
            <person name="Stachowiak A."/>
            <person name="Turgeon B.G."/>
            <person name="Tyler B.M."/>
            <person name="Vincent D."/>
            <person name="Weissenbach J."/>
            <person name="Amselem J."/>
            <person name="Quesneville H."/>
            <person name="Oliver R.P."/>
            <person name="Wincker P."/>
            <person name="Balesdent M.-H."/>
            <person name="Howlett B.J."/>
        </authorList>
    </citation>
    <scope>NUCLEOTIDE SEQUENCE [LARGE SCALE GENOMIC DNA]</scope>
    <source>
        <strain evidence="3">JN3 / isolate v23.1.3 / race Av1-4-5-6-7-8</strain>
    </source>
</reference>
<sequence>MLPQAKSISTSSPSSTSSATAASMAGRMATGFAALTNFPLAILAMLSPMHANDIIEW</sequence>
<dbReference type="HOGENOM" id="CLU_2996902_0_0_1"/>
<evidence type="ECO:0000313" key="2">
    <source>
        <dbReference type="EMBL" id="CBX98566.1"/>
    </source>
</evidence>
<evidence type="ECO:0000256" key="1">
    <source>
        <dbReference type="SAM" id="MobiDB-lite"/>
    </source>
</evidence>
<proteinExistence type="predicted"/>
<dbReference type="EMBL" id="FP929134">
    <property type="protein sequence ID" value="CBX98566.1"/>
    <property type="molecule type" value="Genomic_DNA"/>
</dbReference>
<dbReference type="AlphaFoldDB" id="E5A4L8"/>
<accession>E5A4L8</accession>
<dbReference type="InParanoid" id="E5A4L8"/>
<feature type="compositionally biased region" description="Low complexity" evidence="1">
    <location>
        <begin position="7"/>
        <end position="20"/>
    </location>
</feature>
<evidence type="ECO:0000313" key="3">
    <source>
        <dbReference type="Proteomes" id="UP000002668"/>
    </source>
</evidence>
<name>E5A4L8_LEPMJ</name>
<dbReference type="Proteomes" id="UP000002668">
    <property type="component" value="Genome"/>
</dbReference>
<dbReference type="VEuPathDB" id="FungiDB:LEMA_uP078050.1"/>
<feature type="region of interest" description="Disordered" evidence="1">
    <location>
        <begin position="1"/>
        <end position="20"/>
    </location>
</feature>
<keyword evidence="3" id="KW-1185">Reference proteome</keyword>